<gene>
    <name evidence="2" type="ORF">EYF80_056762</name>
</gene>
<protein>
    <submittedName>
        <fullName evidence="2">4-hydroxy-2-oxoglutarate aldolase, mitochondrial</fullName>
    </submittedName>
</protein>
<reference evidence="2 3" key="1">
    <citation type="submission" date="2019-03" db="EMBL/GenBank/DDBJ databases">
        <title>First draft genome of Liparis tanakae, snailfish: a comprehensive survey of snailfish specific genes.</title>
        <authorList>
            <person name="Kim W."/>
            <person name="Song I."/>
            <person name="Jeong J.-H."/>
            <person name="Kim D."/>
            <person name="Kim S."/>
            <person name="Ryu S."/>
            <person name="Song J.Y."/>
            <person name="Lee S.K."/>
        </authorList>
    </citation>
    <scope>NUCLEOTIDE SEQUENCE [LARGE SCALE GENOMIC DNA]</scope>
    <source>
        <tissue evidence="2">Muscle</tissue>
    </source>
</reference>
<comment type="caution">
    <text evidence="2">The sequence shown here is derived from an EMBL/GenBank/DDBJ whole genome shotgun (WGS) entry which is preliminary data.</text>
</comment>
<evidence type="ECO:0000313" key="3">
    <source>
        <dbReference type="Proteomes" id="UP000314294"/>
    </source>
</evidence>
<feature type="compositionally biased region" description="Polar residues" evidence="1">
    <location>
        <begin position="8"/>
        <end position="21"/>
    </location>
</feature>
<dbReference type="EMBL" id="SRLO01002370">
    <property type="protein sequence ID" value="TNN33072.1"/>
    <property type="molecule type" value="Genomic_DNA"/>
</dbReference>
<feature type="region of interest" description="Disordered" evidence="1">
    <location>
        <begin position="177"/>
        <end position="210"/>
    </location>
</feature>
<proteinExistence type="predicted"/>
<dbReference type="OrthoDB" id="191315at2759"/>
<dbReference type="Proteomes" id="UP000314294">
    <property type="component" value="Unassembled WGS sequence"/>
</dbReference>
<dbReference type="Gene3D" id="3.20.20.70">
    <property type="entry name" value="Aldolase class I"/>
    <property type="match status" value="1"/>
</dbReference>
<evidence type="ECO:0000313" key="2">
    <source>
        <dbReference type="EMBL" id="TNN33072.1"/>
    </source>
</evidence>
<evidence type="ECO:0000256" key="1">
    <source>
        <dbReference type="SAM" id="MobiDB-lite"/>
    </source>
</evidence>
<dbReference type="AlphaFoldDB" id="A0A4Z2EXV1"/>
<feature type="compositionally biased region" description="Basic and acidic residues" evidence="1">
    <location>
        <begin position="179"/>
        <end position="196"/>
    </location>
</feature>
<dbReference type="InterPro" id="IPR013785">
    <property type="entry name" value="Aldolase_TIM"/>
</dbReference>
<accession>A0A4Z2EXV1</accession>
<name>A0A4Z2EXV1_9TELE</name>
<feature type="compositionally biased region" description="Low complexity" evidence="1">
    <location>
        <begin position="31"/>
        <end position="43"/>
    </location>
</feature>
<keyword evidence="3" id="KW-1185">Reference proteome</keyword>
<feature type="region of interest" description="Disordered" evidence="1">
    <location>
        <begin position="1"/>
        <end position="98"/>
    </location>
</feature>
<organism evidence="2 3">
    <name type="scientific">Liparis tanakae</name>
    <name type="common">Tanaka's snailfish</name>
    <dbReference type="NCBI Taxonomy" id="230148"/>
    <lineage>
        <taxon>Eukaryota</taxon>
        <taxon>Metazoa</taxon>
        <taxon>Chordata</taxon>
        <taxon>Craniata</taxon>
        <taxon>Vertebrata</taxon>
        <taxon>Euteleostomi</taxon>
        <taxon>Actinopterygii</taxon>
        <taxon>Neopterygii</taxon>
        <taxon>Teleostei</taxon>
        <taxon>Neoteleostei</taxon>
        <taxon>Acanthomorphata</taxon>
        <taxon>Eupercaria</taxon>
        <taxon>Perciformes</taxon>
        <taxon>Cottioidei</taxon>
        <taxon>Cottales</taxon>
        <taxon>Liparidae</taxon>
        <taxon>Liparis</taxon>
    </lineage>
</organism>
<sequence length="210" mass="22500">MKRVPSVAFSTPSATDSSAPVSSGRKPSRPPSAGAGSSQQAARESSRREGQSGDPPPAAAGRGARDRDRGRAAASSAAMTRCEGARSAPEPRGHVAVRGSGPFRFTMLLVRVGRVLGPLGRGGPLSPWSRARSSTAGRRLDLSGIYPPIATPFTAEEDVDYRKLEANLRQYAEIPFRGQNRDPVRRSRVYTERVPEESPGYETGSLRRTQ</sequence>